<evidence type="ECO:0000313" key="1">
    <source>
        <dbReference type="EMBL" id="KAJ4717034.1"/>
    </source>
</evidence>
<sequence length="165" mass="18345">MDEDAWLDSFEVDQRFIGTAVNHNKDFDNEDDSRDLPSEELGVIKRLIANMLELGETVTQALRRLKGTINKKEKMPAETKRVFDHLIEDAMNLMEENGKYQNYLLSDAIDPGSASVLFSNSVKETFTANATATKTAPNANDAYDMFVDDDEDASAKASSDGLNTI</sequence>
<accession>A0ACC1Y206</accession>
<evidence type="ECO:0000313" key="2">
    <source>
        <dbReference type="Proteomes" id="UP001164539"/>
    </source>
</evidence>
<proteinExistence type="predicted"/>
<organism evidence="1 2">
    <name type="scientific">Melia azedarach</name>
    <name type="common">Chinaberry tree</name>
    <dbReference type="NCBI Taxonomy" id="155640"/>
    <lineage>
        <taxon>Eukaryota</taxon>
        <taxon>Viridiplantae</taxon>
        <taxon>Streptophyta</taxon>
        <taxon>Embryophyta</taxon>
        <taxon>Tracheophyta</taxon>
        <taxon>Spermatophyta</taxon>
        <taxon>Magnoliopsida</taxon>
        <taxon>eudicotyledons</taxon>
        <taxon>Gunneridae</taxon>
        <taxon>Pentapetalae</taxon>
        <taxon>rosids</taxon>
        <taxon>malvids</taxon>
        <taxon>Sapindales</taxon>
        <taxon>Meliaceae</taxon>
        <taxon>Melia</taxon>
    </lineage>
</organism>
<dbReference type="Proteomes" id="UP001164539">
    <property type="component" value="Chromosome 6"/>
</dbReference>
<comment type="caution">
    <text evidence="1">The sequence shown here is derived from an EMBL/GenBank/DDBJ whole genome shotgun (WGS) entry which is preliminary data.</text>
</comment>
<keyword evidence="2" id="KW-1185">Reference proteome</keyword>
<reference evidence="1 2" key="1">
    <citation type="journal article" date="2023" name="Science">
        <title>Complex scaffold remodeling in plant triterpene biosynthesis.</title>
        <authorList>
            <person name="De La Pena R."/>
            <person name="Hodgson H."/>
            <person name="Liu J.C."/>
            <person name="Stephenson M.J."/>
            <person name="Martin A.C."/>
            <person name="Owen C."/>
            <person name="Harkess A."/>
            <person name="Leebens-Mack J."/>
            <person name="Jimenez L.E."/>
            <person name="Osbourn A."/>
            <person name="Sattely E.S."/>
        </authorList>
    </citation>
    <scope>NUCLEOTIDE SEQUENCE [LARGE SCALE GENOMIC DNA]</scope>
    <source>
        <strain evidence="2">cv. JPN11</strain>
        <tissue evidence="1">Leaf</tissue>
    </source>
</reference>
<dbReference type="EMBL" id="CM051399">
    <property type="protein sequence ID" value="KAJ4717034.1"/>
    <property type="molecule type" value="Genomic_DNA"/>
</dbReference>
<name>A0ACC1Y206_MELAZ</name>
<gene>
    <name evidence="1" type="ORF">OWV82_011964</name>
</gene>
<protein>
    <submittedName>
        <fullName evidence="1">CD2 antigen cytoplasmic tail-binding 2</fullName>
    </submittedName>
</protein>